<dbReference type="AlphaFoldDB" id="A0A852WEZ5"/>
<feature type="region of interest" description="Disordered" evidence="1">
    <location>
        <begin position="155"/>
        <end position="178"/>
    </location>
</feature>
<sequence length="607" mass="65579">MNYTDHQPSDDQILSWAGRAPAGWAVACGGPLAVVVLDVEAPGMRDSTTKGETIRAVLAELPEHCKRPTPSGGVHAYLRVSNGPAPSARGCQLVRAERPAGARPALLAEYRGQAQIAVILGHGRGDLPPDFAPFQVTTARLSHWFDRLRAVSDHTPAQRRTSCAPGSPGSAQSLSLDAGNDAEADSVVAAFLGRVPGGDPCQWMREAADQVLKALATDRLHPAILGPVLQMVRGASTGHQGLEAALQELRMEFLPRVATRAGRPGGTQDAELEWDRALAGAIARVSEQRSRVQPTSACDCWLDAYLPAYDSSPVEARSRSGRARATDRVVVDYLLGKARLQRARVVRQAQRQISQATDLPLARVSAVVARLCEQGWITRKQSPGAIDRLELTFPSTVTRTTEEPTGKTVGSSVVLVPKHGVHRLFGTAGNGPGAEATFALLPHWRWPLRTRSGFLVRVTPGSASAVFAQPPATGPRRGIPAAPAGRGKTVRELAEESGVPASTIRGRLSRLKRDGLAFRDLHGRWWRYLFDPDWLADALGIPDTAHARKLLYDVQRRTYYDRLVENERVRVEDGEDGSALYVEVETGAVLWIDREPPPATGAPPRPS</sequence>
<dbReference type="EMBL" id="JACCAB010000001">
    <property type="protein sequence ID" value="NYG07807.1"/>
    <property type="molecule type" value="Genomic_DNA"/>
</dbReference>
<protein>
    <recommendedName>
        <fullName evidence="4">DNA primase/polymerase bifunctional N-terminal domain-containing protein</fullName>
    </recommendedName>
</protein>
<dbReference type="InterPro" id="IPR036390">
    <property type="entry name" value="WH_DNA-bd_sf"/>
</dbReference>
<name>A0A852WEZ5_9MICO</name>
<dbReference type="RefSeq" id="WP_179422094.1">
    <property type="nucleotide sequence ID" value="NZ_JACCAB010000001.1"/>
</dbReference>
<evidence type="ECO:0008006" key="4">
    <source>
        <dbReference type="Google" id="ProtNLM"/>
    </source>
</evidence>
<dbReference type="Gene3D" id="1.10.10.10">
    <property type="entry name" value="Winged helix-like DNA-binding domain superfamily/Winged helix DNA-binding domain"/>
    <property type="match status" value="1"/>
</dbReference>
<reference evidence="2 3" key="1">
    <citation type="submission" date="2020-07" db="EMBL/GenBank/DDBJ databases">
        <title>Sequencing the genomes of 1000 actinobacteria strains.</title>
        <authorList>
            <person name="Klenk H.-P."/>
        </authorList>
    </citation>
    <scope>NUCLEOTIDE SEQUENCE [LARGE SCALE GENOMIC DNA]</scope>
    <source>
        <strain evidence="2 3">DSM 23987</strain>
    </source>
</reference>
<dbReference type="CDD" id="cd00090">
    <property type="entry name" value="HTH_ARSR"/>
    <property type="match status" value="1"/>
</dbReference>
<evidence type="ECO:0000313" key="2">
    <source>
        <dbReference type="EMBL" id="NYG07807.1"/>
    </source>
</evidence>
<dbReference type="SUPFAM" id="SSF56747">
    <property type="entry name" value="Prim-pol domain"/>
    <property type="match status" value="1"/>
</dbReference>
<evidence type="ECO:0000256" key="1">
    <source>
        <dbReference type="SAM" id="MobiDB-lite"/>
    </source>
</evidence>
<accession>A0A852WEZ5</accession>
<proteinExistence type="predicted"/>
<gene>
    <name evidence="2" type="ORF">BJ986_002294</name>
</gene>
<evidence type="ECO:0000313" key="3">
    <source>
        <dbReference type="Proteomes" id="UP000573599"/>
    </source>
</evidence>
<comment type="caution">
    <text evidence="2">The sequence shown here is derived from an EMBL/GenBank/DDBJ whole genome shotgun (WGS) entry which is preliminary data.</text>
</comment>
<dbReference type="InterPro" id="IPR011991">
    <property type="entry name" value="ArsR-like_HTH"/>
</dbReference>
<dbReference type="SUPFAM" id="SSF46785">
    <property type="entry name" value="Winged helix' DNA-binding domain"/>
    <property type="match status" value="1"/>
</dbReference>
<dbReference type="InterPro" id="IPR036388">
    <property type="entry name" value="WH-like_DNA-bd_sf"/>
</dbReference>
<keyword evidence="3" id="KW-1185">Reference proteome</keyword>
<organism evidence="2 3">
    <name type="scientific">Pedococcus badiiscoriae</name>
    <dbReference type="NCBI Taxonomy" id="642776"/>
    <lineage>
        <taxon>Bacteria</taxon>
        <taxon>Bacillati</taxon>
        <taxon>Actinomycetota</taxon>
        <taxon>Actinomycetes</taxon>
        <taxon>Micrococcales</taxon>
        <taxon>Intrasporangiaceae</taxon>
        <taxon>Pedococcus</taxon>
    </lineage>
</organism>
<dbReference type="Proteomes" id="UP000573599">
    <property type="component" value="Unassembled WGS sequence"/>
</dbReference>